<keyword evidence="8" id="KW-1185">Reference proteome</keyword>
<dbReference type="STRING" id="401625.A0A0P1BBZ5"/>
<dbReference type="EMBL" id="CCYA01000221">
    <property type="protein sequence ID" value="CEH13525.1"/>
    <property type="molecule type" value="Genomic_DNA"/>
</dbReference>
<dbReference type="InterPro" id="IPR011004">
    <property type="entry name" value="Trimer_LpxA-like_sf"/>
</dbReference>
<organism evidence="7 8">
    <name type="scientific">Ceraceosorus bombacis</name>
    <dbReference type="NCBI Taxonomy" id="401625"/>
    <lineage>
        <taxon>Eukaryota</taxon>
        <taxon>Fungi</taxon>
        <taxon>Dikarya</taxon>
        <taxon>Basidiomycota</taxon>
        <taxon>Ustilaginomycotina</taxon>
        <taxon>Exobasidiomycetes</taxon>
        <taxon>Ceraceosorales</taxon>
        <taxon>Ceraceosoraceae</taxon>
        <taxon>Ceraceosorus</taxon>
    </lineage>
</organism>
<evidence type="ECO:0000313" key="8">
    <source>
        <dbReference type="Proteomes" id="UP000054845"/>
    </source>
</evidence>
<dbReference type="AlphaFoldDB" id="A0A0P1BBZ5"/>
<proteinExistence type="inferred from homology"/>
<keyword evidence="5" id="KW-0206">Cytoskeleton</keyword>
<comment type="similarity">
    <text evidence="2">Belongs to the dynactin subunits 5/6 family. Dynactin subunit 6 subfamily.</text>
</comment>
<accession>A0A0P1BBZ5</accession>
<sequence length="222" mass="23474">MPPLVDKLTVGSRVTIAADAELRGTISIGSGSVVHPRCTVLALSGAIVMGSNIIIEETCVIVNRSGRTMKIGDDNLFEVGCRIEALSVGNNCVFEHRCKVGPGVIVDSFVTVGAACAIMGYPTVGESNAKEAADILNETAEMDGIGGVAEADDTNFSQAAAPKPDEVVQKIPANAIVWDAGGDCKMRLWSGNGVRQREALHAKHLEYLRETFAKAHKLKVID</sequence>
<evidence type="ECO:0000256" key="6">
    <source>
        <dbReference type="ARBA" id="ARBA00034687"/>
    </source>
</evidence>
<dbReference type="InterPro" id="IPR027777">
    <property type="entry name" value="DCTN6"/>
</dbReference>
<name>A0A0P1BBZ5_9BASI</name>
<dbReference type="SUPFAM" id="SSF51161">
    <property type="entry name" value="Trimeric LpxA-like enzymes"/>
    <property type="match status" value="1"/>
</dbReference>
<evidence type="ECO:0000256" key="2">
    <source>
        <dbReference type="ARBA" id="ARBA00007719"/>
    </source>
</evidence>
<dbReference type="GO" id="GO:0007052">
    <property type="term" value="P:mitotic spindle organization"/>
    <property type="evidence" value="ECO:0007669"/>
    <property type="project" value="TreeGrafter"/>
</dbReference>
<evidence type="ECO:0000256" key="1">
    <source>
        <dbReference type="ARBA" id="ARBA00004245"/>
    </source>
</evidence>
<reference evidence="7 8" key="1">
    <citation type="submission" date="2014-09" db="EMBL/GenBank/DDBJ databases">
        <authorList>
            <person name="Magalhaes I.L.F."/>
            <person name="Oliveira U."/>
            <person name="Santos F.R."/>
            <person name="Vidigal T.H.D.A."/>
            <person name="Brescovit A.D."/>
            <person name="Santos A.J."/>
        </authorList>
    </citation>
    <scope>NUCLEOTIDE SEQUENCE [LARGE SCALE GENOMIC DNA]</scope>
</reference>
<evidence type="ECO:0000313" key="7">
    <source>
        <dbReference type="EMBL" id="CEH13525.1"/>
    </source>
</evidence>
<dbReference type="PANTHER" id="PTHR13072">
    <property type="entry name" value="DYNACTIN 6"/>
    <property type="match status" value="1"/>
</dbReference>
<dbReference type="OrthoDB" id="2355at2759"/>
<dbReference type="Proteomes" id="UP000054845">
    <property type="component" value="Unassembled WGS sequence"/>
</dbReference>
<dbReference type="GO" id="GO:0070840">
    <property type="term" value="F:dynein complex binding"/>
    <property type="evidence" value="ECO:0007669"/>
    <property type="project" value="TreeGrafter"/>
</dbReference>
<evidence type="ECO:0000256" key="3">
    <source>
        <dbReference type="ARBA" id="ARBA00016573"/>
    </source>
</evidence>
<dbReference type="Gene3D" id="2.160.10.10">
    <property type="entry name" value="Hexapeptide repeat proteins"/>
    <property type="match status" value="1"/>
</dbReference>
<comment type="function">
    <text evidence="6">Part of the dynactin complex that activates the molecular motor dynein for ultra-processive transport along microtubules.</text>
</comment>
<dbReference type="GO" id="GO:0005869">
    <property type="term" value="C:dynactin complex"/>
    <property type="evidence" value="ECO:0007669"/>
    <property type="project" value="InterPro"/>
</dbReference>
<evidence type="ECO:0000256" key="4">
    <source>
        <dbReference type="ARBA" id="ARBA00022490"/>
    </source>
</evidence>
<protein>
    <recommendedName>
        <fullName evidence="3">Dynactin subunit 6</fullName>
    </recommendedName>
</protein>
<comment type="subcellular location">
    <subcellularLocation>
        <location evidence="1">Cytoplasm</location>
        <location evidence="1">Cytoskeleton</location>
    </subcellularLocation>
</comment>
<keyword evidence="4" id="KW-0963">Cytoplasm</keyword>
<dbReference type="PANTHER" id="PTHR13072:SF0">
    <property type="entry name" value="DYNACTIN SUBUNIT 6"/>
    <property type="match status" value="1"/>
</dbReference>
<evidence type="ECO:0000256" key="5">
    <source>
        <dbReference type="ARBA" id="ARBA00023212"/>
    </source>
</evidence>